<dbReference type="GeneID" id="39586577"/>
<sequence length="274" mass="29304">MPAQTRSRSMLGGDTSASAPLPSLRSNRTRCSSRGQKARNHTSTGAPQSSARPFPSVAPLLEAIEEVVPPPTAGRNLKGPPTRPSRAAKAVATKKLKDSAASTRRAKAVRSPTSLPPQEQTASTEFPVVSGISRVGPVPGVPVVPSGEPHGLQLASLEDQEELPPPRSLAPPPRSASAIRVSIPVLITRPLLPPGVSPWSTPLSIYAAYLFQGTPLDRENLIGLVPVGHLHFRYGIKEKIGLQQYHYAIFDIMGADEDQILLKVFKILRIQISV</sequence>
<comment type="caution">
    <text evidence="2">The sequence shown here is derived from an EMBL/GenBank/DDBJ whole genome shotgun (WGS) entry which is preliminary data.</text>
</comment>
<dbReference type="AlphaFoldDB" id="A0A427XJR2"/>
<protein>
    <submittedName>
        <fullName evidence="2">Uncharacterized protein</fullName>
    </submittedName>
</protein>
<dbReference type="RefSeq" id="XP_028474247.1">
    <property type="nucleotide sequence ID" value="XM_028617784.1"/>
</dbReference>
<dbReference type="EMBL" id="RSCE01000011">
    <property type="protein sequence ID" value="RSH79100.1"/>
    <property type="molecule type" value="Genomic_DNA"/>
</dbReference>
<feature type="compositionally biased region" description="Polar residues" evidence="1">
    <location>
        <begin position="111"/>
        <end position="124"/>
    </location>
</feature>
<evidence type="ECO:0000313" key="2">
    <source>
        <dbReference type="EMBL" id="RSH79100.1"/>
    </source>
</evidence>
<keyword evidence="3" id="KW-1185">Reference proteome</keyword>
<name>A0A427XJR2_9TREE</name>
<organism evidence="2 3">
    <name type="scientific">Apiotrichum porosum</name>
    <dbReference type="NCBI Taxonomy" id="105984"/>
    <lineage>
        <taxon>Eukaryota</taxon>
        <taxon>Fungi</taxon>
        <taxon>Dikarya</taxon>
        <taxon>Basidiomycota</taxon>
        <taxon>Agaricomycotina</taxon>
        <taxon>Tremellomycetes</taxon>
        <taxon>Trichosporonales</taxon>
        <taxon>Trichosporonaceae</taxon>
        <taxon>Apiotrichum</taxon>
    </lineage>
</organism>
<feature type="region of interest" description="Disordered" evidence="1">
    <location>
        <begin position="1"/>
        <end position="124"/>
    </location>
</feature>
<evidence type="ECO:0000256" key="1">
    <source>
        <dbReference type="SAM" id="MobiDB-lite"/>
    </source>
</evidence>
<accession>A0A427XJR2</accession>
<feature type="compositionally biased region" description="Polar residues" evidence="1">
    <location>
        <begin position="24"/>
        <end position="51"/>
    </location>
</feature>
<gene>
    <name evidence="2" type="ORF">EHS24_002034</name>
</gene>
<evidence type="ECO:0000313" key="3">
    <source>
        <dbReference type="Proteomes" id="UP000279236"/>
    </source>
</evidence>
<reference evidence="2 3" key="1">
    <citation type="submission" date="2018-11" db="EMBL/GenBank/DDBJ databases">
        <title>Genome sequence of Apiotrichum porosum DSM 27194.</title>
        <authorList>
            <person name="Aliyu H."/>
            <person name="Gorte O."/>
            <person name="Ochsenreither K."/>
        </authorList>
    </citation>
    <scope>NUCLEOTIDE SEQUENCE [LARGE SCALE GENOMIC DNA]</scope>
    <source>
        <strain evidence="2 3">DSM 27194</strain>
    </source>
</reference>
<dbReference type="Proteomes" id="UP000279236">
    <property type="component" value="Unassembled WGS sequence"/>
</dbReference>
<proteinExistence type="predicted"/>